<feature type="region of interest" description="Disordered" evidence="1">
    <location>
        <begin position="27"/>
        <end position="155"/>
    </location>
</feature>
<dbReference type="EMBL" id="CATNWA010000531">
    <property type="protein sequence ID" value="CAI9537243.1"/>
    <property type="molecule type" value="Genomic_DNA"/>
</dbReference>
<feature type="compositionally biased region" description="Acidic residues" evidence="1">
    <location>
        <begin position="45"/>
        <end position="56"/>
    </location>
</feature>
<evidence type="ECO:0000259" key="2">
    <source>
        <dbReference type="Pfam" id="PF15377"/>
    </source>
</evidence>
<reference evidence="3" key="1">
    <citation type="submission" date="2023-05" db="EMBL/GenBank/DDBJ databases">
        <authorList>
            <person name="Stuckert A."/>
        </authorList>
    </citation>
    <scope>NUCLEOTIDE SEQUENCE</scope>
</reference>
<feature type="domain" description="DUF4604" evidence="2">
    <location>
        <begin position="5"/>
        <end position="153"/>
    </location>
</feature>
<dbReference type="PANTHER" id="PTHR31195:SF2">
    <property type="entry name" value="GEO02494P1"/>
    <property type="match status" value="1"/>
</dbReference>
<evidence type="ECO:0000313" key="3">
    <source>
        <dbReference type="EMBL" id="CAI9537243.1"/>
    </source>
</evidence>
<dbReference type="Proteomes" id="UP001162483">
    <property type="component" value="Unassembled WGS sequence"/>
</dbReference>
<sequence>MSKKNRVSYVKPAEPSFLTKFKKDVGYTEGPTVDTKRQDLPTVADDSDGSDKEDEQPQVVVLKKGDLSEDEVMKIKQQIKENSKGYHVDDDPVPADGKILFRKPVKRTTDSKFSGINATSSKKKKPEENQESSSKSSQKQVRNSSLLSFDEEDED</sequence>
<gene>
    <name evidence="3" type="ORF">SPARVUS_LOCUS1176364</name>
</gene>
<dbReference type="InterPro" id="IPR027911">
    <property type="entry name" value="DUF4604"/>
</dbReference>
<feature type="compositionally biased region" description="Low complexity" evidence="1">
    <location>
        <begin position="131"/>
        <end position="140"/>
    </location>
</feature>
<dbReference type="Pfam" id="PF15377">
    <property type="entry name" value="DUF4604"/>
    <property type="match status" value="1"/>
</dbReference>
<dbReference type="PANTHER" id="PTHR31195">
    <property type="entry name" value="GEO02494P1"/>
    <property type="match status" value="1"/>
</dbReference>
<name>A0ABN9AMR9_9NEOB</name>
<evidence type="ECO:0000313" key="4">
    <source>
        <dbReference type="Proteomes" id="UP001162483"/>
    </source>
</evidence>
<proteinExistence type="predicted"/>
<feature type="compositionally biased region" description="Basic and acidic residues" evidence="1">
    <location>
        <begin position="63"/>
        <end position="90"/>
    </location>
</feature>
<organism evidence="3 4">
    <name type="scientific">Staurois parvus</name>
    <dbReference type="NCBI Taxonomy" id="386267"/>
    <lineage>
        <taxon>Eukaryota</taxon>
        <taxon>Metazoa</taxon>
        <taxon>Chordata</taxon>
        <taxon>Craniata</taxon>
        <taxon>Vertebrata</taxon>
        <taxon>Euteleostomi</taxon>
        <taxon>Amphibia</taxon>
        <taxon>Batrachia</taxon>
        <taxon>Anura</taxon>
        <taxon>Neobatrachia</taxon>
        <taxon>Ranoidea</taxon>
        <taxon>Ranidae</taxon>
        <taxon>Staurois</taxon>
    </lineage>
</organism>
<evidence type="ECO:0000256" key="1">
    <source>
        <dbReference type="SAM" id="MobiDB-lite"/>
    </source>
</evidence>
<accession>A0ABN9AMR9</accession>
<protein>
    <recommendedName>
        <fullName evidence="2">DUF4604 domain-containing protein</fullName>
    </recommendedName>
</protein>
<comment type="caution">
    <text evidence="3">The sequence shown here is derived from an EMBL/GenBank/DDBJ whole genome shotgun (WGS) entry which is preliminary data.</text>
</comment>
<dbReference type="InterPro" id="IPR040219">
    <property type="entry name" value="KIAA1143-like"/>
</dbReference>
<keyword evidence="4" id="KW-1185">Reference proteome</keyword>